<gene>
    <name evidence="6" type="ORF">CLV74_11523</name>
</gene>
<dbReference type="PANTHER" id="PTHR43095">
    <property type="entry name" value="SUGAR KINASE"/>
    <property type="match status" value="1"/>
</dbReference>
<evidence type="ECO:0000256" key="1">
    <source>
        <dbReference type="ARBA" id="ARBA00009156"/>
    </source>
</evidence>
<keyword evidence="3 6" id="KW-0418">Kinase</keyword>
<accession>A0A2T0WFU2</accession>
<evidence type="ECO:0000256" key="3">
    <source>
        <dbReference type="ARBA" id="ARBA00022777"/>
    </source>
</evidence>
<feature type="domain" description="Carbohydrate kinase FGGY C-terminal" evidence="5">
    <location>
        <begin position="266"/>
        <end position="459"/>
    </location>
</feature>
<organism evidence="6 7">
    <name type="scientific">Donghicola tyrosinivorans</name>
    <dbReference type="NCBI Taxonomy" id="1652492"/>
    <lineage>
        <taxon>Bacteria</taxon>
        <taxon>Pseudomonadati</taxon>
        <taxon>Pseudomonadota</taxon>
        <taxon>Alphaproteobacteria</taxon>
        <taxon>Rhodobacterales</taxon>
        <taxon>Roseobacteraceae</taxon>
        <taxon>Donghicola</taxon>
    </lineage>
</organism>
<evidence type="ECO:0000259" key="5">
    <source>
        <dbReference type="Pfam" id="PF02782"/>
    </source>
</evidence>
<comment type="caution">
    <text evidence="6">The sequence shown here is derived from an EMBL/GenBank/DDBJ whole genome shotgun (WGS) entry which is preliminary data.</text>
</comment>
<reference evidence="6 7" key="1">
    <citation type="submission" date="2018-03" db="EMBL/GenBank/DDBJ databases">
        <title>Genomic Encyclopedia of Archaeal and Bacterial Type Strains, Phase II (KMG-II): from individual species to whole genera.</title>
        <authorList>
            <person name="Goeker M."/>
        </authorList>
    </citation>
    <scope>NUCLEOTIDE SEQUENCE [LARGE SCALE GENOMIC DNA]</scope>
    <source>
        <strain evidence="6 7">DSM 100212</strain>
    </source>
</reference>
<name>A0A2T0WFU2_9RHOB</name>
<dbReference type="InterPro" id="IPR050406">
    <property type="entry name" value="FGGY_Carb_Kinase"/>
</dbReference>
<dbReference type="Gene3D" id="3.30.420.40">
    <property type="match status" value="2"/>
</dbReference>
<feature type="domain" description="Carbohydrate kinase FGGY N-terminal" evidence="4">
    <location>
        <begin position="7"/>
        <end position="252"/>
    </location>
</feature>
<dbReference type="EMBL" id="PVTQ01000015">
    <property type="protein sequence ID" value="PRY85571.1"/>
    <property type="molecule type" value="Genomic_DNA"/>
</dbReference>
<dbReference type="AlphaFoldDB" id="A0A2T0WFU2"/>
<sequence length="545" mass="57361">MSQQQDIIIGIDAGTSVIKAVAFDLAGCQLESASVLNHYLTGADGSACQSLGRTWDDCAAALRGLGEKVDGLARRTAAVAVTAQGDGTWLVGQGNTPVSNAWLWLDARAAPTVQDLAAGELNRARFEATGTGLNTCQQGTQMAHMDRYAPHLLDQAEVALHCKDWLYLCLTGQRATDPSECSFTFGNFRTRDYDDLVIEALGLTHRRHLLPPVVDGSQVTHSLTADAAAQTGLLAGTPVSLGYVDMVMTALGAGVHTGDAGAACSTVGSTGVHMLAKPSDQVHLNAEGTGYVIALPVPGIVTQVQTNMAATLNIDWALRLAADLMSATGREVQYSELVQHIEGWLSQSKPGQILYHPYISEAGERGPFVNANARAGFVGLTAHHRFADLLRGVVEGLGMAARDCYAAMGDAPTELRLTGGAARSAALRGVLAASVKAPVRVSQRDEAGAAGCAMMAAVAIGAYDTMDDCIAEWVTPLLGAPEAPDADLSAIYDRNYPAYVATRQAMVPVWDTLAGDPRAPWVQATDPHDEHTDMTLDATLASQRS</sequence>
<evidence type="ECO:0000256" key="2">
    <source>
        <dbReference type="ARBA" id="ARBA00022679"/>
    </source>
</evidence>
<dbReference type="GO" id="GO:0005975">
    <property type="term" value="P:carbohydrate metabolic process"/>
    <property type="evidence" value="ECO:0007669"/>
    <property type="project" value="InterPro"/>
</dbReference>
<evidence type="ECO:0000259" key="4">
    <source>
        <dbReference type="Pfam" id="PF00370"/>
    </source>
</evidence>
<dbReference type="InterPro" id="IPR018485">
    <property type="entry name" value="FGGY_C"/>
</dbReference>
<dbReference type="RefSeq" id="WP_106267344.1">
    <property type="nucleotide sequence ID" value="NZ_PVTQ01000015.1"/>
</dbReference>
<dbReference type="Proteomes" id="UP000238392">
    <property type="component" value="Unassembled WGS sequence"/>
</dbReference>
<dbReference type="PANTHER" id="PTHR43095:SF5">
    <property type="entry name" value="XYLULOSE KINASE"/>
    <property type="match status" value="1"/>
</dbReference>
<dbReference type="SUPFAM" id="SSF53067">
    <property type="entry name" value="Actin-like ATPase domain"/>
    <property type="match status" value="2"/>
</dbReference>
<proteinExistence type="inferred from homology"/>
<dbReference type="InterPro" id="IPR000577">
    <property type="entry name" value="Carb_kinase_FGGY"/>
</dbReference>
<dbReference type="GO" id="GO:0016301">
    <property type="term" value="F:kinase activity"/>
    <property type="evidence" value="ECO:0007669"/>
    <property type="project" value="UniProtKB-KW"/>
</dbReference>
<dbReference type="Pfam" id="PF00370">
    <property type="entry name" value="FGGY_N"/>
    <property type="match status" value="1"/>
</dbReference>
<protein>
    <submittedName>
        <fullName evidence="6">Erythritol kinase</fullName>
    </submittedName>
</protein>
<keyword evidence="7" id="KW-1185">Reference proteome</keyword>
<dbReference type="InterPro" id="IPR018484">
    <property type="entry name" value="FGGY_N"/>
</dbReference>
<keyword evidence="2" id="KW-0808">Transferase</keyword>
<dbReference type="InterPro" id="IPR043129">
    <property type="entry name" value="ATPase_NBD"/>
</dbReference>
<comment type="similarity">
    <text evidence="1">Belongs to the FGGY kinase family.</text>
</comment>
<evidence type="ECO:0000313" key="7">
    <source>
        <dbReference type="Proteomes" id="UP000238392"/>
    </source>
</evidence>
<dbReference type="CDD" id="cd24121">
    <property type="entry name" value="ASKHA_NBD_FGGY_BaEryA-like"/>
    <property type="match status" value="1"/>
</dbReference>
<dbReference type="PIRSF" id="PIRSF000538">
    <property type="entry name" value="GlpK"/>
    <property type="match status" value="1"/>
</dbReference>
<dbReference type="OrthoDB" id="9805576at2"/>
<evidence type="ECO:0000313" key="6">
    <source>
        <dbReference type="EMBL" id="PRY85571.1"/>
    </source>
</evidence>
<dbReference type="Pfam" id="PF02782">
    <property type="entry name" value="FGGY_C"/>
    <property type="match status" value="1"/>
</dbReference>